<proteinExistence type="predicted"/>
<protein>
    <submittedName>
        <fullName evidence="3">Protein-L-isoaspartate O-methyltransferase</fullName>
    </submittedName>
</protein>
<dbReference type="GO" id="GO:0032259">
    <property type="term" value="P:methylation"/>
    <property type="evidence" value="ECO:0007669"/>
    <property type="project" value="UniProtKB-KW"/>
</dbReference>
<dbReference type="Pfam" id="PF25465">
    <property type="entry name" value="Beta-prop_At4g14310"/>
    <property type="match status" value="1"/>
</dbReference>
<evidence type="ECO:0000313" key="3">
    <source>
        <dbReference type="EMBL" id="JAT60152.1"/>
    </source>
</evidence>
<feature type="non-terminal residue" evidence="3">
    <location>
        <position position="1"/>
    </location>
</feature>
<evidence type="ECO:0000256" key="1">
    <source>
        <dbReference type="SAM" id="MobiDB-lite"/>
    </source>
</evidence>
<feature type="compositionally biased region" description="Polar residues" evidence="1">
    <location>
        <begin position="31"/>
        <end position="42"/>
    </location>
</feature>
<dbReference type="SUPFAM" id="SSF50998">
    <property type="entry name" value="Quinoprotein alcohol dehydrogenase-like"/>
    <property type="match status" value="1"/>
</dbReference>
<accession>A0A1D1YZW1</accession>
<reference evidence="3" key="1">
    <citation type="submission" date="2015-07" db="EMBL/GenBank/DDBJ databases">
        <title>Transcriptome Assembly of Anthurium amnicola.</title>
        <authorList>
            <person name="Suzuki J."/>
        </authorList>
    </citation>
    <scope>NUCLEOTIDE SEQUENCE</scope>
</reference>
<dbReference type="InterPro" id="IPR045289">
    <property type="entry name" value="At4g14310-like"/>
</dbReference>
<feature type="region of interest" description="Disordered" evidence="1">
    <location>
        <begin position="1"/>
        <end position="147"/>
    </location>
</feature>
<feature type="compositionally biased region" description="Basic and acidic residues" evidence="1">
    <location>
        <begin position="179"/>
        <end position="195"/>
    </location>
</feature>
<dbReference type="InterPro" id="IPR057442">
    <property type="entry name" value="Beta-prop_At4g14310"/>
</dbReference>
<dbReference type="AlphaFoldDB" id="A0A1D1YZW1"/>
<dbReference type="InterPro" id="IPR011047">
    <property type="entry name" value="Quinoprotein_ADH-like_sf"/>
</dbReference>
<dbReference type="PANTHER" id="PTHR35492">
    <property type="entry name" value="TRANSDUCIN/WD40 REPEAT-LIKE SUPERFAMILY PROTEIN"/>
    <property type="match status" value="1"/>
</dbReference>
<dbReference type="GO" id="GO:0008168">
    <property type="term" value="F:methyltransferase activity"/>
    <property type="evidence" value="ECO:0007669"/>
    <property type="project" value="UniProtKB-KW"/>
</dbReference>
<gene>
    <name evidence="3" type="primary">pcm_1</name>
    <name evidence="3" type="ORF">g.61732</name>
</gene>
<dbReference type="EMBL" id="GDJX01007784">
    <property type="protein sequence ID" value="JAT60152.1"/>
    <property type="molecule type" value="Transcribed_RNA"/>
</dbReference>
<keyword evidence="3" id="KW-0489">Methyltransferase</keyword>
<dbReference type="PANTHER" id="PTHR35492:SF1">
    <property type="entry name" value="TRANSDUCIN_WD40 REPEAT-LIKE SUPERFAMILY PROTEIN"/>
    <property type="match status" value="1"/>
</dbReference>
<organism evidence="3">
    <name type="scientific">Anthurium amnicola</name>
    <dbReference type="NCBI Taxonomy" id="1678845"/>
    <lineage>
        <taxon>Eukaryota</taxon>
        <taxon>Viridiplantae</taxon>
        <taxon>Streptophyta</taxon>
        <taxon>Embryophyta</taxon>
        <taxon>Tracheophyta</taxon>
        <taxon>Spermatophyta</taxon>
        <taxon>Magnoliopsida</taxon>
        <taxon>Liliopsida</taxon>
        <taxon>Araceae</taxon>
        <taxon>Pothoideae</taxon>
        <taxon>Potheae</taxon>
        <taxon>Anthurium</taxon>
    </lineage>
</organism>
<evidence type="ECO:0000259" key="2">
    <source>
        <dbReference type="Pfam" id="PF25465"/>
    </source>
</evidence>
<sequence length="1130" mass="121870">GETKECQKNSSPGPAVPRLSSLFPSPPLWSGNPNLLEQQKMSSRLKDRGGGGGKVMALRPQKGPLEGTPGAKGAARRTPSAGKENPRRTPAAGKENPKALLSGSKVAPGTRQRLPPAEVEKPAAAAAPPSVRWSTSSMPRGKASNPPDFARLLADLRAGEGGRNRLSRASISVADGAEKVAGRDLKVGEPSERRSVGAGRVVVEKSHQQKKVSVPRCAANGKDQRLSSGPRVSENCKPNGVVGLHLTRSSCGPSKSESNREKASNGSVDLRCSSVNDHVDSDQRKYGAKEKEGVKVLERCSGIRALPDKRVGKTDKDETVFVEICKVNGSLVPDLKSIHGKASESANVLDNLKERDRVPEFNSELSGEESSNCDGILVNHEEDSSVFCLKTTGVATVAETVVLDCSNNEFNKDSHSKAQGIEKSLDAIAVFEKPSAQNSDVGRAVPVANRYSSKLHEKLALLEGKVQRIASDIKRTKEMLELNNPDASKLILSDIQNKISGIEKAVSHVMGGAEVELNSSATVKDRHLQPKYTEKHADGEVGGGLKNLVKELNHEELEARFFPHHKLLRGRASLATSGEQDESRKPILSTHNRDPVVEVKSLSPIDENPIALEFLASLNVDHSNNANTFGGSVLFDSAAVQQMGSDDTTSSEAQCVSKNLVGGGQNVSLILTSDEKLEEFEDQENKPVMVLREGTEDSNMDQLFEIGCKSSTGGWFVSEGEAALLAHSDGSCSYYDIANTEEKAEYNPPMGISDNLWGDCWLIRAPGVDGCSGRYVVAASAGNTLDSGFCSWDFYTKDVCACRVEDGRSSSLTSTSSLSRTVLAPLPNTSLYRRSSLCTTPAVGSQQWWYRPCGPLLVSASSRQSVVNAYDIRDGELVMTWEVQNPVTAMEYSSPLQWRSRGKVVIAEPEGISLWDVNSLNPQPLLSVASGKKITALHVNNTDAELGGGVRQRISSSEAEGNDGVLCTQDSINVIDLRISSGVGLKISQSGCNGHRHSVFSRGDSIFLGCTETRMGVKGTSRSMLQQFSLRKGKLAASYPLPDNNAHFHHSSLTQVWGNSNIVMGICGMGLFIFDALKNEGIPSYTVDHENMDAREIIGPDDLYHPSFDYLGSRVLVISRDRPAMWRYML</sequence>
<feature type="compositionally biased region" description="Polar residues" evidence="1">
    <location>
        <begin position="247"/>
        <end position="256"/>
    </location>
</feature>
<feature type="region of interest" description="Disordered" evidence="1">
    <location>
        <begin position="179"/>
        <end position="214"/>
    </location>
</feature>
<feature type="domain" description="At4g14310 8-bladed propeller" evidence="2">
    <location>
        <begin position="844"/>
        <end position="1125"/>
    </location>
</feature>
<keyword evidence="3" id="KW-0808">Transferase</keyword>
<name>A0A1D1YZW1_9ARAE</name>
<feature type="region of interest" description="Disordered" evidence="1">
    <location>
        <begin position="247"/>
        <end position="274"/>
    </location>
</feature>